<evidence type="ECO:0000313" key="2">
    <source>
        <dbReference type="Proteomes" id="UP001140172"/>
    </source>
</evidence>
<protein>
    <submittedName>
        <fullName evidence="1">Uncharacterized protein</fullName>
    </submittedName>
</protein>
<dbReference type="AlphaFoldDB" id="A0A9W8H7T8"/>
<sequence>MAGDRYLFVNEEDEITAAACLPAKSSRLQIEYNHRGDIMLSRWGGNAFATCEFDDNPVGKISFKTAGPSPYDEVWPMALRLHRVTTE</sequence>
<accession>A0A9W8H7T8</accession>
<dbReference type="EMBL" id="JANBUM010000273">
    <property type="protein sequence ID" value="KAJ2779948.1"/>
    <property type="molecule type" value="Genomic_DNA"/>
</dbReference>
<comment type="caution">
    <text evidence="1">The sequence shown here is derived from an EMBL/GenBank/DDBJ whole genome shotgun (WGS) entry which is preliminary data.</text>
</comment>
<dbReference type="Proteomes" id="UP001140172">
    <property type="component" value="Unassembled WGS sequence"/>
</dbReference>
<gene>
    <name evidence="1" type="ORF">GGI15_003711</name>
</gene>
<organism evidence="1 2">
    <name type="scientific">Coemansia interrupta</name>
    <dbReference type="NCBI Taxonomy" id="1126814"/>
    <lineage>
        <taxon>Eukaryota</taxon>
        <taxon>Fungi</taxon>
        <taxon>Fungi incertae sedis</taxon>
        <taxon>Zoopagomycota</taxon>
        <taxon>Kickxellomycotina</taxon>
        <taxon>Kickxellomycetes</taxon>
        <taxon>Kickxellales</taxon>
        <taxon>Kickxellaceae</taxon>
        <taxon>Coemansia</taxon>
    </lineage>
</organism>
<name>A0A9W8H7T8_9FUNG</name>
<reference evidence="1" key="1">
    <citation type="submission" date="2022-07" db="EMBL/GenBank/DDBJ databases">
        <title>Phylogenomic reconstructions and comparative analyses of Kickxellomycotina fungi.</title>
        <authorList>
            <person name="Reynolds N.K."/>
            <person name="Stajich J.E."/>
            <person name="Barry K."/>
            <person name="Grigoriev I.V."/>
            <person name="Crous P."/>
            <person name="Smith M.E."/>
        </authorList>
    </citation>
    <scope>NUCLEOTIDE SEQUENCE</scope>
    <source>
        <strain evidence="1">BCRC 34489</strain>
    </source>
</reference>
<keyword evidence="2" id="KW-1185">Reference proteome</keyword>
<dbReference type="OrthoDB" id="5579563at2759"/>
<proteinExistence type="predicted"/>
<evidence type="ECO:0000313" key="1">
    <source>
        <dbReference type="EMBL" id="KAJ2779948.1"/>
    </source>
</evidence>